<sequence>MGVVTLEKEITVAIPPAKTFKVFVLESDTAIPSILPQAVKTVEIIEGNGGPGTIKKVTFGEGGDFKYMKSKVEVVDKDTLTQCYSVIGGDPWSDLLEKISYENKIVASPDGGSIIKCTSKFFPKGNAELDKEKAKARAEKTWQIFKAVEAYLLANPDAYN</sequence>
<dbReference type="Pfam" id="PF00407">
    <property type="entry name" value="Bet_v_1"/>
    <property type="match status" value="1"/>
</dbReference>
<keyword evidence="6" id="KW-1185">Reference proteome</keyword>
<evidence type="ECO:0000259" key="4">
    <source>
        <dbReference type="Pfam" id="PF00407"/>
    </source>
</evidence>
<protein>
    <recommendedName>
        <fullName evidence="4">Bet v I/Major latex protein domain-containing protein</fullName>
    </recommendedName>
</protein>
<dbReference type="InterPro" id="IPR023393">
    <property type="entry name" value="START-like_dom_sf"/>
</dbReference>
<evidence type="ECO:0000256" key="3">
    <source>
        <dbReference type="ARBA" id="ARBA00023265"/>
    </source>
</evidence>
<accession>A0ABQ9L172</accession>
<dbReference type="Proteomes" id="UP001174677">
    <property type="component" value="Chromosome 15"/>
</dbReference>
<evidence type="ECO:0000313" key="6">
    <source>
        <dbReference type="Proteomes" id="UP001174677"/>
    </source>
</evidence>
<name>A0ABQ9L172_HEVBR</name>
<dbReference type="InterPro" id="IPR024949">
    <property type="entry name" value="Bet_v_I_allergen"/>
</dbReference>
<dbReference type="PANTHER" id="PTHR31213">
    <property type="entry name" value="OS08G0374000 PROTEIN-RELATED"/>
    <property type="match status" value="1"/>
</dbReference>
<dbReference type="InterPro" id="IPR050279">
    <property type="entry name" value="Plant_def-hormone_signal"/>
</dbReference>
<evidence type="ECO:0000313" key="5">
    <source>
        <dbReference type="EMBL" id="KAJ9154553.1"/>
    </source>
</evidence>
<dbReference type="PRINTS" id="PR00634">
    <property type="entry name" value="BETALLERGEN"/>
</dbReference>
<feature type="domain" description="Bet v I/Major latex protein" evidence="4">
    <location>
        <begin position="1"/>
        <end position="155"/>
    </location>
</feature>
<gene>
    <name evidence="5" type="ORF">P3X46_027873</name>
</gene>
<dbReference type="EMBL" id="JARPOI010000015">
    <property type="protein sequence ID" value="KAJ9154553.1"/>
    <property type="molecule type" value="Genomic_DNA"/>
</dbReference>
<comment type="similarity">
    <text evidence="1">Belongs to the BetVI family.</text>
</comment>
<organism evidence="5 6">
    <name type="scientific">Hevea brasiliensis</name>
    <name type="common">Para rubber tree</name>
    <name type="synonym">Siphonia brasiliensis</name>
    <dbReference type="NCBI Taxonomy" id="3981"/>
    <lineage>
        <taxon>Eukaryota</taxon>
        <taxon>Viridiplantae</taxon>
        <taxon>Streptophyta</taxon>
        <taxon>Embryophyta</taxon>
        <taxon>Tracheophyta</taxon>
        <taxon>Spermatophyta</taxon>
        <taxon>Magnoliopsida</taxon>
        <taxon>eudicotyledons</taxon>
        <taxon>Gunneridae</taxon>
        <taxon>Pentapetalae</taxon>
        <taxon>rosids</taxon>
        <taxon>fabids</taxon>
        <taxon>Malpighiales</taxon>
        <taxon>Euphorbiaceae</taxon>
        <taxon>Crotonoideae</taxon>
        <taxon>Micrandreae</taxon>
        <taxon>Hevea</taxon>
    </lineage>
</organism>
<dbReference type="CDD" id="cd07816">
    <property type="entry name" value="Bet_v1-like"/>
    <property type="match status" value="1"/>
</dbReference>
<evidence type="ECO:0000256" key="1">
    <source>
        <dbReference type="ARBA" id="ARBA00009744"/>
    </source>
</evidence>
<dbReference type="PANTHER" id="PTHR31213:SF55">
    <property type="entry name" value="STRESS-INDUCED PROTEIN SAM22"/>
    <property type="match status" value="1"/>
</dbReference>
<proteinExistence type="inferred from homology"/>
<keyword evidence="2" id="KW-0611">Plant defense</keyword>
<keyword evidence="3" id="KW-0568">Pathogenesis-related protein</keyword>
<dbReference type="SUPFAM" id="SSF55961">
    <property type="entry name" value="Bet v1-like"/>
    <property type="match status" value="1"/>
</dbReference>
<dbReference type="Gene3D" id="3.30.530.20">
    <property type="match status" value="1"/>
</dbReference>
<comment type="caution">
    <text evidence="5">The sequence shown here is derived from an EMBL/GenBank/DDBJ whole genome shotgun (WGS) entry which is preliminary data.</text>
</comment>
<dbReference type="InterPro" id="IPR000916">
    <property type="entry name" value="Bet_v_I/MLP"/>
</dbReference>
<evidence type="ECO:0000256" key="2">
    <source>
        <dbReference type="ARBA" id="ARBA00022821"/>
    </source>
</evidence>
<reference evidence="5 6" key="1">
    <citation type="journal article" date="2023" name="Plant Biotechnol. J.">
        <title>Chromosome-level wild Hevea brasiliensis genome provides new tools for genomic-assisted breeding and valuable loci to elevate rubber yield.</title>
        <authorList>
            <person name="Cheng H."/>
            <person name="Song X."/>
            <person name="Hu Y."/>
            <person name="Wu T."/>
            <person name="Yang Q."/>
            <person name="An Z."/>
            <person name="Feng S."/>
            <person name="Deng Z."/>
            <person name="Wu W."/>
            <person name="Zeng X."/>
            <person name="Tu M."/>
            <person name="Wang X."/>
            <person name="Huang H."/>
        </authorList>
    </citation>
    <scope>NUCLEOTIDE SEQUENCE [LARGE SCALE GENOMIC DNA]</scope>
    <source>
        <strain evidence="5">MT/VB/25A 57/8</strain>
    </source>
</reference>